<accession>U6GLN9</accession>
<keyword evidence="2" id="KW-0479">Metal-binding</keyword>
<dbReference type="InterPro" id="IPR037321">
    <property type="entry name" value="KIN17-like"/>
</dbReference>
<evidence type="ECO:0000256" key="1">
    <source>
        <dbReference type="ARBA" id="ARBA00008517"/>
    </source>
</evidence>
<dbReference type="EMBL" id="HG671156">
    <property type="protein sequence ID" value="CDI80208.1"/>
    <property type="molecule type" value="Genomic_DNA"/>
</dbReference>
<reference evidence="7" key="2">
    <citation type="submission" date="2013-10" db="EMBL/GenBank/DDBJ databases">
        <authorList>
            <person name="Aslett M."/>
        </authorList>
    </citation>
    <scope>NUCLEOTIDE SEQUENCE</scope>
    <source>
        <strain evidence="7">Houghton</strain>
    </source>
</reference>
<dbReference type="GO" id="GO:0003690">
    <property type="term" value="F:double-stranded DNA binding"/>
    <property type="evidence" value="ECO:0007669"/>
    <property type="project" value="TreeGrafter"/>
</dbReference>
<dbReference type="InterPro" id="IPR038254">
    <property type="entry name" value="KIN17_WH-like_sf"/>
</dbReference>
<name>U6GLN9_EIMAC</name>
<dbReference type="OMA" id="RMTDFIE"/>
<dbReference type="GO" id="GO:0005634">
    <property type="term" value="C:nucleus"/>
    <property type="evidence" value="ECO:0007669"/>
    <property type="project" value="TreeGrafter"/>
</dbReference>
<dbReference type="PANTHER" id="PTHR12805">
    <property type="entry name" value="KIN17 KIN, ANTIGENIC DETERMINANT OF RECA PROTEIN HOMOLOG"/>
    <property type="match status" value="1"/>
</dbReference>
<gene>
    <name evidence="7" type="ORF">EAH_00014070</name>
</gene>
<protein>
    <recommendedName>
        <fullName evidence="6">DNA/RNA-binding protein Kin17 WH-like domain-containing protein</fullName>
    </recommendedName>
</protein>
<dbReference type="PANTHER" id="PTHR12805:SF0">
    <property type="entry name" value="DNA_RNA-BINDING PROTEIN KIN17"/>
    <property type="match status" value="1"/>
</dbReference>
<dbReference type="VEuPathDB" id="ToxoDB:EAH_00014070"/>
<dbReference type="InterPro" id="IPR056767">
    <property type="entry name" value="C2H2-Znf_KIN17"/>
</dbReference>
<evidence type="ECO:0000313" key="8">
    <source>
        <dbReference type="Proteomes" id="UP000018050"/>
    </source>
</evidence>
<dbReference type="RefSeq" id="XP_013249805.1">
    <property type="nucleotide sequence ID" value="XM_013394351.1"/>
</dbReference>
<dbReference type="Pfam" id="PF25092">
    <property type="entry name" value="SH3_KIN17_C"/>
    <property type="match status" value="1"/>
</dbReference>
<feature type="region of interest" description="Disordered" evidence="5">
    <location>
        <begin position="232"/>
        <end position="276"/>
    </location>
</feature>
<evidence type="ECO:0000256" key="5">
    <source>
        <dbReference type="SAM" id="MobiDB-lite"/>
    </source>
</evidence>
<feature type="domain" description="DNA/RNA-binding protein Kin17 WH-like" evidence="6">
    <location>
        <begin position="23"/>
        <end position="147"/>
    </location>
</feature>
<evidence type="ECO:0000256" key="4">
    <source>
        <dbReference type="ARBA" id="ARBA00022833"/>
    </source>
</evidence>
<keyword evidence="4" id="KW-0862">Zinc</keyword>
<evidence type="ECO:0000256" key="3">
    <source>
        <dbReference type="ARBA" id="ARBA00022771"/>
    </source>
</evidence>
<dbReference type="Gene3D" id="1.10.10.2030">
    <property type="entry name" value="DNA/RNA-binding protein Kin17, conserved domain"/>
    <property type="match status" value="1"/>
</dbReference>
<proteinExistence type="inferred from homology"/>
<organism evidence="7 8">
    <name type="scientific">Eimeria acervulina</name>
    <name type="common">Coccidian parasite</name>
    <dbReference type="NCBI Taxonomy" id="5801"/>
    <lineage>
        <taxon>Eukaryota</taxon>
        <taxon>Sar</taxon>
        <taxon>Alveolata</taxon>
        <taxon>Apicomplexa</taxon>
        <taxon>Conoidasida</taxon>
        <taxon>Coccidia</taxon>
        <taxon>Eucoccidiorida</taxon>
        <taxon>Eimeriorina</taxon>
        <taxon>Eimeriidae</taxon>
        <taxon>Eimeria</taxon>
    </lineage>
</organism>
<dbReference type="AlphaFoldDB" id="U6GLN9"/>
<evidence type="ECO:0000313" key="7">
    <source>
        <dbReference type="EMBL" id="CDI80208.1"/>
    </source>
</evidence>
<sequence length="407" mass="47330">MCQKQCRDENGFKCHRMSEGHQRAMQLFIQRPGKFMDEFSREFEEEFMKLMRTRYCRTRVLANSVYNNVVCDRHHIHMNSTIWVTLSEFVQYLGATQKCKIEHTPKGWYVEYIDHEELAKKEEEAKRRKIEKSQEDARMEQIQAMVEESRRRGGFQEPEYTPLQREEGHTVALTFNKTQPESKERKVNALQQLHEQLKQERLSKSGSQAEKRKLSAMEALVLEAEQRKQKAAAFEKSPFSDYKGTSPADKGDWRERKETEESHTSPQPRPPQHKYAGADWWLQPGLIVKVMHKTLGDGKYYKQKGVVKTVDGRYSAVLEMLEGGAILKLDQEYLETVIPPIGGRLAVVLGEWRGHEGRLEGLDMDSYSVQVTLDTGPLFKQERHRGCRGVLVKGLPYEHVCKLNKQK</sequence>
<reference evidence="7" key="1">
    <citation type="submission" date="2013-10" db="EMBL/GenBank/DDBJ databases">
        <title>Genomic analysis of the causative agents of coccidiosis in chickens.</title>
        <authorList>
            <person name="Reid A.J."/>
            <person name="Blake D."/>
            <person name="Billington K."/>
            <person name="Browne H."/>
            <person name="Dunn M."/>
            <person name="Hung S."/>
            <person name="Kawahara F."/>
            <person name="Miranda-Saavedra D."/>
            <person name="Mourier T."/>
            <person name="Nagra H."/>
            <person name="Otto T.D."/>
            <person name="Rawlings N."/>
            <person name="Sanchez A."/>
            <person name="Sanders M."/>
            <person name="Subramaniam C."/>
            <person name="Tay Y."/>
            <person name="Dear P."/>
            <person name="Doerig C."/>
            <person name="Gruber A."/>
            <person name="Parkinson J."/>
            <person name="Shirley M."/>
            <person name="Wan K.L."/>
            <person name="Berriman M."/>
            <person name="Tomley F."/>
            <person name="Pain A."/>
        </authorList>
    </citation>
    <scope>NUCLEOTIDE SEQUENCE</scope>
    <source>
        <strain evidence="7">Houghton</strain>
    </source>
</reference>
<dbReference type="Pfam" id="PF25095">
    <property type="entry name" value="C2H2-zf_KIN17"/>
    <property type="match status" value="1"/>
</dbReference>
<comment type="similarity">
    <text evidence="1">Belongs to the KIN17 family.</text>
</comment>
<keyword evidence="8" id="KW-1185">Reference proteome</keyword>
<dbReference type="GO" id="GO:0006260">
    <property type="term" value="P:DNA replication"/>
    <property type="evidence" value="ECO:0007669"/>
    <property type="project" value="TreeGrafter"/>
</dbReference>
<dbReference type="Pfam" id="PF10357">
    <property type="entry name" value="WH_KIN17"/>
    <property type="match status" value="1"/>
</dbReference>
<dbReference type="CDD" id="cd13155">
    <property type="entry name" value="KOW_KIN17"/>
    <property type="match status" value="1"/>
</dbReference>
<dbReference type="InterPro" id="IPR041330">
    <property type="entry name" value="KN17_SH3"/>
</dbReference>
<dbReference type="GO" id="GO:0006974">
    <property type="term" value="P:DNA damage response"/>
    <property type="evidence" value="ECO:0007669"/>
    <property type="project" value="TreeGrafter"/>
</dbReference>
<dbReference type="SMART" id="SM01253">
    <property type="entry name" value="Kin17_mid"/>
    <property type="match status" value="1"/>
</dbReference>
<dbReference type="Gene3D" id="2.30.30.140">
    <property type="match status" value="1"/>
</dbReference>
<dbReference type="FunFam" id="1.10.10.2030:FF:000001">
    <property type="entry name" value="DNA/RNA-binding protein KIN17, putative"/>
    <property type="match status" value="1"/>
</dbReference>
<dbReference type="OrthoDB" id="10266249at2759"/>
<keyword evidence="3" id="KW-0863">Zinc-finger</keyword>
<dbReference type="Pfam" id="PF18131">
    <property type="entry name" value="KN17_SH3"/>
    <property type="match status" value="1"/>
</dbReference>
<evidence type="ECO:0000259" key="6">
    <source>
        <dbReference type="SMART" id="SM01253"/>
    </source>
</evidence>
<dbReference type="Proteomes" id="UP000018050">
    <property type="component" value="Unassembled WGS sequence"/>
</dbReference>
<dbReference type="InterPro" id="IPR019447">
    <property type="entry name" value="DNA/RNA-bd_Kin17_WH-like_dom"/>
</dbReference>
<dbReference type="GO" id="GO:0008270">
    <property type="term" value="F:zinc ion binding"/>
    <property type="evidence" value="ECO:0007669"/>
    <property type="project" value="UniProtKB-KW"/>
</dbReference>
<dbReference type="InterPro" id="IPR041995">
    <property type="entry name" value="KOW_KIN17"/>
</dbReference>
<evidence type="ECO:0000256" key="2">
    <source>
        <dbReference type="ARBA" id="ARBA00022723"/>
    </source>
</evidence>
<dbReference type="GeneID" id="25269477"/>
<dbReference type="Gene3D" id="2.30.30.30">
    <property type="match status" value="1"/>
</dbReference>
<dbReference type="InterPro" id="IPR014722">
    <property type="entry name" value="Rib_uL2_dom2"/>
</dbReference>
<feature type="region of interest" description="Disordered" evidence="5">
    <location>
        <begin position="148"/>
        <end position="170"/>
    </location>
</feature>
<feature type="compositionally biased region" description="Basic and acidic residues" evidence="5">
    <location>
        <begin position="249"/>
        <end position="263"/>
    </location>
</feature>